<evidence type="ECO:0000313" key="3">
    <source>
        <dbReference type="Proteomes" id="UP000601435"/>
    </source>
</evidence>
<evidence type="ECO:0000256" key="1">
    <source>
        <dbReference type="SAM" id="Phobius"/>
    </source>
</evidence>
<keyword evidence="1" id="KW-0472">Membrane</keyword>
<keyword evidence="1" id="KW-1133">Transmembrane helix</keyword>
<keyword evidence="1" id="KW-0812">Transmembrane</keyword>
<dbReference type="AlphaFoldDB" id="A0A812MPE3"/>
<name>A0A812MPE3_9DINO</name>
<comment type="caution">
    <text evidence="2">The sequence shown here is derived from an EMBL/GenBank/DDBJ whole genome shotgun (WGS) entry which is preliminary data.</text>
</comment>
<gene>
    <name evidence="2" type="primary">Scn11a</name>
    <name evidence="2" type="ORF">SNEC2469_LOCUS6459</name>
</gene>
<reference evidence="2" key="1">
    <citation type="submission" date="2021-02" db="EMBL/GenBank/DDBJ databases">
        <authorList>
            <person name="Dougan E. K."/>
            <person name="Rhodes N."/>
            <person name="Thang M."/>
            <person name="Chan C."/>
        </authorList>
    </citation>
    <scope>NUCLEOTIDE SEQUENCE</scope>
</reference>
<protein>
    <submittedName>
        <fullName evidence="2">Scn11a protein</fullName>
    </submittedName>
</protein>
<evidence type="ECO:0000313" key="2">
    <source>
        <dbReference type="EMBL" id="CAE7270310.1"/>
    </source>
</evidence>
<feature type="transmembrane region" description="Helical" evidence="1">
    <location>
        <begin position="34"/>
        <end position="56"/>
    </location>
</feature>
<proteinExistence type="predicted"/>
<dbReference type="EMBL" id="CAJNJA010011319">
    <property type="protein sequence ID" value="CAE7270310.1"/>
    <property type="molecule type" value="Genomic_DNA"/>
</dbReference>
<dbReference type="OrthoDB" id="426257at2759"/>
<feature type="transmembrane region" description="Helical" evidence="1">
    <location>
        <begin position="68"/>
        <end position="97"/>
    </location>
</feature>
<accession>A0A812MPE3</accession>
<organism evidence="2 3">
    <name type="scientific">Symbiodinium necroappetens</name>
    <dbReference type="NCBI Taxonomy" id="1628268"/>
    <lineage>
        <taxon>Eukaryota</taxon>
        <taxon>Sar</taxon>
        <taxon>Alveolata</taxon>
        <taxon>Dinophyceae</taxon>
        <taxon>Suessiales</taxon>
        <taxon>Symbiodiniaceae</taxon>
        <taxon>Symbiodinium</taxon>
    </lineage>
</organism>
<dbReference type="Proteomes" id="UP000601435">
    <property type="component" value="Unassembled WGS sequence"/>
</dbReference>
<sequence length="295" mass="32579">MEQAARPAVVSDDLGAYIKAEATWAATELKNARLAVLLTCHSSSIAALICICRPWLLVLCSEDDDRCYIAYQLVVPVLELGAVMVEIISLFSLLGVFSLKPPDIRVAPQPGRRAGSVRLMTRADTLTEAWWATARELASRSVSLEQLLRFWGELGSEGLMPHYDTERSTTNDVVRQAIIPKSRRPDGGDCLAKVFQEGGEVMPPKAMVTHSWRNNFRDLVAAIIADAGKKDEYWRVAGKLKGSPIDAAREVDKLLWKLHGNEHRYWICAFCVNQHASICGGYADPPPIADASAYK</sequence>
<feature type="non-terminal residue" evidence="2">
    <location>
        <position position="1"/>
    </location>
</feature>
<keyword evidence="3" id="KW-1185">Reference proteome</keyword>